<dbReference type="AlphaFoldDB" id="A0A4Q2D7E1"/>
<dbReference type="OrthoDB" id="409122at2759"/>
<evidence type="ECO:0000313" key="2">
    <source>
        <dbReference type="Proteomes" id="UP000290288"/>
    </source>
</evidence>
<dbReference type="EMBL" id="SDEE01000766">
    <property type="protein sequence ID" value="RXW14095.1"/>
    <property type="molecule type" value="Genomic_DNA"/>
</dbReference>
<name>A0A4Q2D7E1_9AGAR</name>
<gene>
    <name evidence="1" type="ORF">EST38_g11760</name>
</gene>
<organism evidence="1 2">
    <name type="scientific">Candolleomyces aberdarensis</name>
    <dbReference type="NCBI Taxonomy" id="2316362"/>
    <lineage>
        <taxon>Eukaryota</taxon>
        <taxon>Fungi</taxon>
        <taxon>Dikarya</taxon>
        <taxon>Basidiomycota</taxon>
        <taxon>Agaricomycotina</taxon>
        <taxon>Agaricomycetes</taxon>
        <taxon>Agaricomycetidae</taxon>
        <taxon>Agaricales</taxon>
        <taxon>Agaricineae</taxon>
        <taxon>Psathyrellaceae</taxon>
        <taxon>Candolleomyces</taxon>
    </lineage>
</organism>
<keyword evidence="2" id="KW-1185">Reference proteome</keyword>
<proteinExistence type="predicted"/>
<evidence type="ECO:0000313" key="1">
    <source>
        <dbReference type="EMBL" id="RXW14095.1"/>
    </source>
</evidence>
<accession>A0A4Q2D7E1</accession>
<protein>
    <submittedName>
        <fullName evidence="1">Uncharacterized protein</fullName>
    </submittedName>
</protein>
<comment type="caution">
    <text evidence="1">The sequence shown here is derived from an EMBL/GenBank/DDBJ whole genome shotgun (WGS) entry which is preliminary data.</text>
</comment>
<dbReference type="Proteomes" id="UP000290288">
    <property type="component" value="Unassembled WGS sequence"/>
</dbReference>
<sequence length="62" mass="6732">MLPLEAVNKCLASYCLEKADLARSPAKDCVAIKVPVKTVEKVLDTKYNMHAASGNILVRTIS</sequence>
<reference evidence="1 2" key="1">
    <citation type="submission" date="2019-01" db="EMBL/GenBank/DDBJ databases">
        <title>Draft genome sequence of Psathyrella aberdarensis IHI B618.</title>
        <authorList>
            <person name="Buettner E."/>
            <person name="Kellner H."/>
        </authorList>
    </citation>
    <scope>NUCLEOTIDE SEQUENCE [LARGE SCALE GENOMIC DNA]</scope>
    <source>
        <strain evidence="1 2">IHI B618</strain>
    </source>
</reference>